<dbReference type="AlphaFoldDB" id="B8GKS2"/>
<evidence type="ECO:0000256" key="3">
    <source>
        <dbReference type="PIRNR" id="PIRNR005539"/>
    </source>
</evidence>
<dbReference type="STRING" id="521011.Mpal_1914"/>
<evidence type="ECO:0000256" key="1">
    <source>
        <dbReference type="ARBA" id="ARBA00010088"/>
    </source>
</evidence>
<accession>B8GKS2</accession>
<keyword evidence="2 3" id="KW-0378">Hydrolase</keyword>
<evidence type="ECO:0000256" key="2">
    <source>
        <dbReference type="ARBA" id="ARBA00022801"/>
    </source>
</evidence>
<evidence type="ECO:0000259" key="5">
    <source>
        <dbReference type="Pfam" id="PF00561"/>
    </source>
</evidence>
<dbReference type="GeneID" id="7272731"/>
<dbReference type="GO" id="GO:0016020">
    <property type="term" value="C:membrane"/>
    <property type="evidence" value="ECO:0007669"/>
    <property type="project" value="TreeGrafter"/>
</dbReference>
<evidence type="ECO:0000313" key="7">
    <source>
        <dbReference type="Proteomes" id="UP000002457"/>
    </source>
</evidence>
<dbReference type="Proteomes" id="UP000002457">
    <property type="component" value="Chromosome"/>
</dbReference>
<feature type="active site" evidence="4">
    <location>
        <position position="253"/>
    </location>
</feature>
<dbReference type="OrthoDB" id="7466at2157"/>
<dbReference type="InterPro" id="IPR002410">
    <property type="entry name" value="Peptidase_S33"/>
</dbReference>
<dbReference type="PANTHER" id="PTHR43798">
    <property type="entry name" value="MONOACYLGLYCEROL LIPASE"/>
    <property type="match status" value="1"/>
</dbReference>
<dbReference type="PIRSF" id="PIRSF005539">
    <property type="entry name" value="Pept_S33_TRI_F1"/>
    <property type="match status" value="1"/>
</dbReference>
<dbReference type="InterPro" id="IPR000073">
    <property type="entry name" value="AB_hydrolase_1"/>
</dbReference>
<gene>
    <name evidence="6" type="ordered locus">Mpal_1914</name>
</gene>
<proteinExistence type="inferred from homology"/>
<dbReference type="InterPro" id="IPR029058">
    <property type="entry name" value="AB_hydrolase_fold"/>
</dbReference>
<dbReference type="InterPro" id="IPR050266">
    <property type="entry name" value="AB_hydrolase_sf"/>
</dbReference>
<dbReference type="NCBIfam" id="TIGR01250">
    <property type="entry name" value="pro_imino_pep_2"/>
    <property type="match status" value="1"/>
</dbReference>
<dbReference type="SUPFAM" id="SSF53474">
    <property type="entry name" value="alpha/beta-Hydrolases"/>
    <property type="match status" value="1"/>
</dbReference>
<dbReference type="Pfam" id="PF00561">
    <property type="entry name" value="Abhydrolase_1"/>
    <property type="match status" value="1"/>
</dbReference>
<dbReference type="Gene3D" id="3.40.50.1820">
    <property type="entry name" value="alpha/beta hydrolase"/>
    <property type="match status" value="1"/>
</dbReference>
<dbReference type="GO" id="GO:0006508">
    <property type="term" value="P:proteolysis"/>
    <property type="evidence" value="ECO:0007669"/>
    <property type="project" value="UniProtKB-KW"/>
</dbReference>
<dbReference type="InterPro" id="IPR005945">
    <property type="entry name" value="Pro_imino_pep"/>
</dbReference>
<dbReference type="EC" id="3.4.11.5" evidence="3"/>
<feature type="domain" description="AB hydrolase-1" evidence="5">
    <location>
        <begin position="40"/>
        <end position="287"/>
    </location>
</feature>
<dbReference type="PRINTS" id="PR00793">
    <property type="entry name" value="PROAMNOPTASE"/>
</dbReference>
<organism evidence="6 7">
    <name type="scientific">Methanosphaerula palustris (strain ATCC BAA-1556 / DSM 19958 / E1-9c)</name>
    <dbReference type="NCBI Taxonomy" id="521011"/>
    <lineage>
        <taxon>Archaea</taxon>
        <taxon>Methanobacteriati</taxon>
        <taxon>Methanobacteriota</taxon>
        <taxon>Stenosarchaea group</taxon>
        <taxon>Methanomicrobia</taxon>
        <taxon>Methanomicrobiales</taxon>
        <taxon>Methanoregulaceae</taxon>
        <taxon>Methanosphaerula</taxon>
    </lineage>
</organism>
<comment type="function">
    <text evidence="3">Cleaves H-Pro-AMC as well as a wide spectrum of amino acid substrates and several peptide substrates without a proline at the N-terminus.</text>
</comment>
<dbReference type="eggNOG" id="arCOG01648">
    <property type="taxonomic scope" value="Archaea"/>
</dbReference>
<dbReference type="ESTHER" id="metpe-b8gks2">
    <property type="family name" value="Proline_iminopeptidase"/>
</dbReference>
<keyword evidence="3" id="KW-0031">Aminopeptidase</keyword>
<protein>
    <recommendedName>
        <fullName evidence="3">Proline iminopeptidase</fullName>
        <shortName evidence="3">PIP</shortName>
        <ecNumber evidence="3">3.4.11.5</ecNumber>
    </recommendedName>
    <alternativeName>
        <fullName evidence="3">Prolyl aminopeptidase</fullName>
    </alternativeName>
    <alternativeName>
        <fullName evidence="3">Tricorn protease-interacting factor F1</fullName>
    </alternativeName>
</protein>
<comment type="similarity">
    <text evidence="1 3">Belongs to the peptidase S33 family.</text>
</comment>
<name>B8GKS2_METPE</name>
<evidence type="ECO:0000256" key="4">
    <source>
        <dbReference type="PIRSR" id="PIRSR005539-1"/>
    </source>
</evidence>
<dbReference type="RefSeq" id="WP_012618537.1">
    <property type="nucleotide sequence ID" value="NC_011832.1"/>
</dbReference>
<reference evidence="6 7" key="1">
    <citation type="journal article" date="2015" name="Genome Announc.">
        <title>Complete Genome Sequence of Methanosphaerula palustris E1-9CT, a Hydrogenotrophic Methanogen Isolated from a Minerotrophic Fen Peatland.</title>
        <authorList>
            <person name="Cadillo-Quiroz H."/>
            <person name="Browne P."/>
            <person name="Kyrpides N."/>
            <person name="Woyke T."/>
            <person name="Goodwin L."/>
            <person name="Detter C."/>
            <person name="Yavitt J.B."/>
            <person name="Zinder S.H."/>
        </authorList>
    </citation>
    <scope>NUCLEOTIDE SEQUENCE [LARGE SCALE GENOMIC DNA]</scope>
    <source>
        <strain evidence="7">ATCC BAA-1556 / DSM 19958 / E1-9c</strain>
    </source>
</reference>
<feature type="active site" description="Nucleophile" evidence="4">
    <location>
        <position position="114"/>
    </location>
</feature>
<dbReference type="HOGENOM" id="CLU_020336_15_0_2"/>
<evidence type="ECO:0000313" key="6">
    <source>
        <dbReference type="EMBL" id="ACL17218.1"/>
    </source>
</evidence>
<keyword evidence="7" id="KW-1185">Reference proteome</keyword>
<dbReference type="KEGG" id="mpl:Mpal_1914"/>
<comment type="subunit">
    <text evidence="3">Part of the tricorn proteolytic complex.</text>
</comment>
<comment type="catalytic activity">
    <reaction evidence="3">
        <text>Release of N-terminal proline from a peptide.</text>
        <dbReference type="EC" id="3.4.11.5"/>
    </reaction>
</comment>
<dbReference type="EMBL" id="CP001338">
    <property type="protein sequence ID" value="ACL17218.1"/>
    <property type="molecule type" value="Genomic_DNA"/>
</dbReference>
<sequence>MHTGPGTDENREQRDEEGFIQTPDGKVWYRIVGGGSAGIPLLVLHGGPGFPHDYLEPLEALADERPVIFYDQLGCGRSDRPDDPSLWTIERYVDEVAAVREALGLKAVHLLGQSWGTMLAVAYLVREGPTGIVSAVLSAPYISTPRWIADQRAYLAAMTESVQEAVRVHEASGDFAAPAYQEAMTAYYQEHLCRLETRPDCLQRSMDGSSAAIYAQMWGPSEFTVTGTLRTADLTDRLPSLTIPVLYTCGEFDEATPATTRFYQELTPDAGMIVLAGASHQHHLEEPEQFLAAVRRFLAAAEERR</sequence>
<feature type="active site" description="Proton donor" evidence="4">
    <location>
        <position position="280"/>
    </location>
</feature>
<dbReference type="GO" id="GO:0004177">
    <property type="term" value="F:aminopeptidase activity"/>
    <property type="evidence" value="ECO:0007669"/>
    <property type="project" value="UniProtKB-KW"/>
</dbReference>
<dbReference type="PANTHER" id="PTHR43798:SF33">
    <property type="entry name" value="HYDROLASE, PUTATIVE (AFU_ORTHOLOGUE AFUA_2G14860)-RELATED"/>
    <property type="match status" value="1"/>
</dbReference>
<keyword evidence="3" id="KW-0645">Protease</keyword>